<evidence type="ECO:0000256" key="6">
    <source>
        <dbReference type="ARBA" id="ARBA00042087"/>
    </source>
</evidence>
<dbReference type="PANTHER" id="PTHR10366:SF564">
    <property type="entry name" value="STEROL-4-ALPHA-CARBOXYLATE 3-DEHYDROGENASE, DECARBOXYLATING"/>
    <property type="match status" value="1"/>
</dbReference>
<comment type="caution">
    <text evidence="10">The sequence shown here is derived from an EMBL/GenBank/DDBJ whole genome shotgun (WGS) entry which is preliminary data.</text>
</comment>
<evidence type="ECO:0000256" key="3">
    <source>
        <dbReference type="ARBA" id="ARBA00023445"/>
    </source>
</evidence>
<dbReference type="Gene3D" id="3.40.50.720">
    <property type="entry name" value="NAD(P)-binding Rossmann-like Domain"/>
    <property type="match status" value="1"/>
</dbReference>
<evidence type="ECO:0000256" key="2">
    <source>
        <dbReference type="ARBA" id="ARBA00023241"/>
    </source>
</evidence>
<dbReference type="EC" id="1.1.1.219" evidence="5"/>
<evidence type="ECO:0000313" key="10">
    <source>
        <dbReference type="EMBL" id="PRW58359.1"/>
    </source>
</evidence>
<evidence type="ECO:0000256" key="5">
    <source>
        <dbReference type="ARBA" id="ARBA00039057"/>
    </source>
</evidence>
<evidence type="ECO:0000256" key="8">
    <source>
        <dbReference type="ARBA" id="ARBA00049132"/>
    </source>
</evidence>
<evidence type="ECO:0000313" key="11">
    <source>
        <dbReference type="Proteomes" id="UP000239899"/>
    </source>
</evidence>
<evidence type="ECO:0000259" key="9">
    <source>
        <dbReference type="Pfam" id="PF01370"/>
    </source>
</evidence>
<accession>A0A2P6TWC1</accession>
<dbReference type="InterPro" id="IPR050425">
    <property type="entry name" value="NAD(P)_dehydrat-like"/>
</dbReference>
<dbReference type="GO" id="GO:0045552">
    <property type="term" value="F:dihydroflavanol 4-reductase activity"/>
    <property type="evidence" value="ECO:0007669"/>
    <property type="project" value="UniProtKB-EC"/>
</dbReference>
<evidence type="ECO:0000256" key="1">
    <source>
        <dbReference type="ARBA" id="ARBA00023002"/>
    </source>
</evidence>
<gene>
    <name evidence="10" type="ORF">C2E21_3285</name>
</gene>
<dbReference type="STRING" id="3076.A0A2P6TWC1"/>
<dbReference type="Proteomes" id="UP000239899">
    <property type="component" value="Unassembled WGS sequence"/>
</dbReference>
<reference evidence="10 11" key="1">
    <citation type="journal article" date="2018" name="Plant J.">
        <title>Genome sequences of Chlorella sorokiniana UTEX 1602 and Micractinium conductrix SAG 241.80: implications to maltose excretion by a green alga.</title>
        <authorList>
            <person name="Arriola M.B."/>
            <person name="Velmurugan N."/>
            <person name="Zhang Y."/>
            <person name="Plunkett M.H."/>
            <person name="Hondzo H."/>
            <person name="Barney B.M."/>
        </authorList>
    </citation>
    <scope>NUCLEOTIDE SEQUENCE [LARGE SCALE GENOMIC DNA]</scope>
    <source>
        <strain evidence="11">UTEX 1602</strain>
    </source>
</reference>
<dbReference type="SUPFAM" id="SSF51735">
    <property type="entry name" value="NAD(P)-binding Rossmann-fold domains"/>
    <property type="match status" value="1"/>
</dbReference>
<dbReference type="GO" id="GO:0047890">
    <property type="term" value="F:flavanone 4-reductase activity"/>
    <property type="evidence" value="ECO:0007669"/>
    <property type="project" value="UniProtKB-EC"/>
</dbReference>
<dbReference type="EC" id="1.1.1.234" evidence="4"/>
<evidence type="ECO:0000256" key="4">
    <source>
        <dbReference type="ARBA" id="ARBA00039055"/>
    </source>
</evidence>
<dbReference type="AlphaFoldDB" id="A0A2P6TWC1"/>
<dbReference type="PANTHER" id="PTHR10366">
    <property type="entry name" value="NAD DEPENDENT EPIMERASE/DEHYDRATASE"/>
    <property type="match status" value="1"/>
</dbReference>
<dbReference type="OrthoDB" id="2735536at2759"/>
<keyword evidence="1" id="KW-0560">Oxidoreductase</keyword>
<dbReference type="EMBL" id="LHPG02000005">
    <property type="protein sequence ID" value="PRW58359.1"/>
    <property type="molecule type" value="Genomic_DNA"/>
</dbReference>
<dbReference type="InterPro" id="IPR036291">
    <property type="entry name" value="NAD(P)-bd_dom_sf"/>
</dbReference>
<name>A0A2P6TWC1_CHLSO</name>
<keyword evidence="11" id="KW-1185">Reference proteome</keyword>
<keyword evidence="2" id="KW-0284">Flavonoid biosynthesis</keyword>
<organism evidence="10 11">
    <name type="scientific">Chlorella sorokiniana</name>
    <name type="common">Freshwater green alga</name>
    <dbReference type="NCBI Taxonomy" id="3076"/>
    <lineage>
        <taxon>Eukaryota</taxon>
        <taxon>Viridiplantae</taxon>
        <taxon>Chlorophyta</taxon>
        <taxon>core chlorophytes</taxon>
        <taxon>Trebouxiophyceae</taxon>
        <taxon>Chlorellales</taxon>
        <taxon>Chlorellaceae</taxon>
        <taxon>Chlorella clade</taxon>
        <taxon>Chlorella</taxon>
    </lineage>
</organism>
<protein>
    <recommendedName>
        <fullName evidence="6">Flavanone 4-reductase</fullName>
        <ecNumber evidence="5">1.1.1.219</ecNumber>
        <ecNumber evidence="4">1.1.1.234</ecNumber>
    </recommendedName>
</protein>
<proteinExistence type="inferred from homology"/>
<evidence type="ECO:0000256" key="7">
    <source>
        <dbReference type="ARBA" id="ARBA00048870"/>
    </source>
</evidence>
<dbReference type="Pfam" id="PF01370">
    <property type="entry name" value="Epimerase"/>
    <property type="match status" value="1"/>
</dbReference>
<comment type="catalytic activity">
    <reaction evidence="7">
        <text>(2S)-flavan-4-ol + NADP(+) = (2S)-flavanone + NADPH + H(+)</text>
        <dbReference type="Rhea" id="RHEA:11228"/>
        <dbReference type="ChEBI" id="CHEBI:15378"/>
        <dbReference type="ChEBI" id="CHEBI:15605"/>
        <dbReference type="ChEBI" id="CHEBI:15606"/>
        <dbReference type="ChEBI" id="CHEBI:57783"/>
        <dbReference type="ChEBI" id="CHEBI:58349"/>
        <dbReference type="EC" id="1.1.1.234"/>
    </reaction>
</comment>
<comment type="similarity">
    <text evidence="3">Belongs to the NAD(P)-dependent epimerase/dehydratase family. Dihydroflavonol-4-reductase subfamily.</text>
</comment>
<feature type="domain" description="NAD-dependent epimerase/dehydratase" evidence="9">
    <location>
        <begin position="6"/>
        <end position="175"/>
    </location>
</feature>
<dbReference type="GO" id="GO:0009813">
    <property type="term" value="P:flavonoid biosynthetic process"/>
    <property type="evidence" value="ECO:0007669"/>
    <property type="project" value="UniProtKB-KW"/>
</dbReference>
<sequence>MAAFRGCRYVFHCASPFFIDAADPQAELVDPAVRGTRAVMAAAAANKADVRRVVLTSSCAAIKGCKPAPPKEGSTYSEADWNETSTVEAEAYWVSKVQAERAAWEMAGQHSVDLVTILPEFIMGPLISTRIDGTSMGYMKAWVEGKAQSGAPVFADVRDVARAHILAAEAPAASGRYIVAASHTTPAAHISAALQERFPEYAFEDGEAGEPQPSINNSRVQRELGLAITPVRETLQDMAATLIALGLAQPKRQT</sequence>
<dbReference type="InterPro" id="IPR001509">
    <property type="entry name" value="Epimerase_deHydtase"/>
</dbReference>
<comment type="catalytic activity">
    <reaction evidence="8">
        <text>a (2R,3S,4S)-leucoanthocyanidin + NADP(+) = a (2R,3R)-dihydroflavonol + NADPH + H(+)</text>
        <dbReference type="Rhea" id="RHEA:54444"/>
        <dbReference type="ChEBI" id="CHEBI:15378"/>
        <dbReference type="ChEBI" id="CHEBI:57783"/>
        <dbReference type="ChEBI" id="CHEBI:58349"/>
        <dbReference type="ChEBI" id="CHEBI:138176"/>
        <dbReference type="ChEBI" id="CHEBI:138188"/>
        <dbReference type="EC" id="1.1.1.219"/>
    </reaction>
</comment>